<dbReference type="Proteomes" id="UP000520814">
    <property type="component" value="Unassembled WGS sequence"/>
</dbReference>
<evidence type="ECO:0000313" key="2">
    <source>
        <dbReference type="Proteomes" id="UP000520814"/>
    </source>
</evidence>
<reference evidence="1 2" key="1">
    <citation type="submission" date="2020-08" db="EMBL/GenBank/DDBJ databases">
        <title>Genomic Encyclopedia of Type Strains, Phase IV (KMG-IV): sequencing the most valuable type-strain genomes for metagenomic binning, comparative biology and taxonomic classification.</title>
        <authorList>
            <person name="Goeker M."/>
        </authorList>
    </citation>
    <scope>NUCLEOTIDE SEQUENCE [LARGE SCALE GENOMIC DNA]</scope>
    <source>
        <strain evidence="1 2">DSM 23562</strain>
    </source>
</reference>
<comment type="caution">
    <text evidence="1">The sequence shown here is derived from an EMBL/GenBank/DDBJ whole genome shotgun (WGS) entry which is preliminary data.</text>
</comment>
<name>A0A7W9SU05_ARMRO</name>
<dbReference type="RefSeq" id="WP_184200779.1">
    <property type="nucleotide sequence ID" value="NZ_JACHGW010000004.1"/>
</dbReference>
<evidence type="ECO:0000313" key="1">
    <source>
        <dbReference type="EMBL" id="MBB6052194.1"/>
    </source>
</evidence>
<dbReference type="AlphaFoldDB" id="A0A7W9SU05"/>
<keyword evidence="2" id="KW-1185">Reference proteome</keyword>
<organism evidence="1 2">
    <name type="scientific">Armatimonas rosea</name>
    <dbReference type="NCBI Taxonomy" id="685828"/>
    <lineage>
        <taxon>Bacteria</taxon>
        <taxon>Bacillati</taxon>
        <taxon>Armatimonadota</taxon>
        <taxon>Armatimonadia</taxon>
        <taxon>Armatimonadales</taxon>
        <taxon>Armatimonadaceae</taxon>
        <taxon>Armatimonas</taxon>
    </lineage>
</organism>
<gene>
    <name evidence="1" type="ORF">HNQ39_004015</name>
</gene>
<proteinExistence type="predicted"/>
<sequence length="324" mass="37211">MSDEQAHVRMEDWMVRYPQIAQRHQDADGVHPAHSFFYPYDEFDAWEFSQLAELCAQGWGEIDLHLHHRDDTSDSLREKFRAAIQLYHQSGVLPLWPDDRPAWGFIHGNWALDNSRHEHGRNFCGVNNELTLLAEEGCYADFTFPAWQQSAQPRQINSIFYAADDPTQPKSYDTGVTIRCGGRASGTLLLVQGPLHVSWKSTRKGPRLAMDDGDLASYRRYTPARLDNWVQTGIQVKGRPDRVFIKLHCHGAADANRAALLDHDLDTMFSDAESRYNDGKNYRLHYVTAREMYNIIKATEANSPRPISELRDYILRRPPVASNR</sequence>
<dbReference type="EMBL" id="JACHGW010000004">
    <property type="protein sequence ID" value="MBB6052194.1"/>
    <property type="molecule type" value="Genomic_DNA"/>
</dbReference>
<protein>
    <submittedName>
        <fullName evidence="1">Uncharacterized protein</fullName>
    </submittedName>
</protein>
<accession>A0A7W9SU05</accession>